<name>A0A1E4TN91_PACTA</name>
<dbReference type="Pfam" id="PF00117">
    <property type="entry name" value="GATase"/>
    <property type="match status" value="1"/>
</dbReference>
<accession>A0A1E4TN91</accession>
<dbReference type="GO" id="GO:0005829">
    <property type="term" value="C:cytosol"/>
    <property type="evidence" value="ECO:0007669"/>
    <property type="project" value="TreeGrafter"/>
</dbReference>
<evidence type="ECO:0000313" key="3">
    <source>
        <dbReference type="Proteomes" id="UP000094236"/>
    </source>
</evidence>
<protein>
    <recommendedName>
        <fullName evidence="1">Glutamine amidotransferase domain-containing protein</fullName>
    </recommendedName>
</protein>
<gene>
    <name evidence="2" type="ORF">PACTADRAFT_35866</name>
</gene>
<dbReference type="SUPFAM" id="SSF52317">
    <property type="entry name" value="Class I glutamine amidotransferase-like"/>
    <property type="match status" value="1"/>
</dbReference>
<dbReference type="AlphaFoldDB" id="A0A1E4TN91"/>
<dbReference type="InterPro" id="IPR017926">
    <property type="entry name" value="GATASE"/>
</dbReference>
<proteinExistence type="predicted"/>
<dbReference type="PROSITE" id="PS51273">
    <property type="entry name" value="GATASE_TYPE_1"/>
    <property type="match status" value="1"/>
</dbReference>
<organism evidence="2 3">
    <name type="scientific">Pachysolen tannophilus NRRL Y-2460</name>
    <dbReference type="NCBI Taxonomy" id="669874"/>
    <lineage>
        <taxon>Eukaryota</taxon>
        <taxon>Fungi</taxon>
        <taxon>Dikarya</taxon>
        <taxon>Ascomycota</taxon>
        <taxon>Saccharomycotina</taxon>
        <taxon>Pichiomycetes</taxon>
        <taxon>Pachysolenaceae</taxon>
        <taxon>Pachysolen</taxon>
    </lineage>
</organism>
<dbReference type="Proteomes" id="UP000094236">
    <property type="component" value="Unassembled WGS sequence"/>
</dbReference>
<dbReference type="InterPro" id="IPR044992">
    <property type="entry name" value="ChyE-like"/>
</dbReference>
<feature type="domain" description="Glutamine amidotransferase" evidence="1">
    <location>
        <begin position="39"/>
        <end position="204"/>
    </location>
</feature>
<dbReference type="PANTHER" id="PTHR42695:SF5">
    <property type="entry name" value="GLUTAMINE AMIDOTRANSFERASE YLR126C-RELATED"/>
    <property type="match status" value="1"/>
</dbReference>
<dbReference type="CDD" id="cd01741">
    <property type="entry name" value="GATase1_1"/>
    <property type="match status" value="1"/>
</dbReference>
<dbReference type="OrthoDB" id="92161at2759"/>
<dbReference type="PANTHER" id="PTHR42695">
    <property type="entry name" value="GLUTAMINE AMIDOTRANSFERASE YLR126C-RELATED"/>
    <property type="match status" value="1"/>
</dbReference>
<dbReference type="STRING" id="669874.A0A1E4TN91"/>
<reference evidence="3" key="1">
    <citation type="submission" date="2016-05" db="EMBL/GenBank/DDBJ databases">
        <title>Comparative genomics of biotechnologically important yeasts.</title>
        <authorList>
            <consortium name="DOE Joint Genome Institute"/>
            <person name="Riley R."/>
            <person name="Haridas S."/>
            <person name="Wolfe K.H."/>
            <person name="Lopes M.R."/>
            <person name="Hittinger C.T."/>
            <person name="Goker M."/>
            <person name="Salamov A."/>
            <person name="Wisecaver J."/>
            <person name="Long T.M."/>
            <person name="Aerts A.L."/>
            <person name="Barry K."/>
            <person name="Choi C."/>
            <person name="Clum A."/>
            <person name="Coughlan A.Y."/>
            <person name="Deshpande S."/>
            <person name="Douglass A.P."/>
            <person name="Hanson S.J."/>
            <person name="Klenk H.-P."/>
            <person name="Labutti K."/>
            <person name="Lapidus A."/>
            <person name="Lindquist E."/>
            <person name="Lipzen A."/>
            <person name="Meier-Kolthoff J.P."/>
            <person name="Ohm R.A."/>
            <person name="Otillar R.P."/>
            <person name="Pangilinan J."/>
            <person name="Peng Y."/>
            <person name="Rokas A."/>
            <person name="Rosa C.A."/>
            <person name="Scheuner C."/>
            <person name="Sibirny A.A."/>
            <person name="Slot J.C."/>
            <person name="Stielow J.B."/>
            <person name="Sun H."/>
            <person name="Kurtzman C.P."/>
            <person name="Blackwell M."/>
            <person name="Grigoriev I.V."/>
            <person name="Jeffries T.W."/>
        </authorList>
    </citation>
    <scope>NUCLEOTIDE SEQUENCE [LARGE SCALE GENOMIC DNA]</scope>
    <source>
        <strain evidence="3">NRRL Y-2460</strain>
    </source>
</reference>
<evidence type="ECO:0000313" key="2">
    <source>
        <dbReference type="EMBL" id="ODV93236.1"/>
    </source>
</evidence>
<keyword evidence="3" id="KW-1185">Reference proteome</keyword>
<dbReference type="Gene3D" id="3.40.50.880">
    <property type="match status" value="1"/>
</dbReference>
<dbReference type="EMBL" id="KV454018">
    <property type="protein sequence ID" value="ODV93236.1"/>
    <property type="molecule type" value="Genomic_DNA"/>
</dbReference>
<dbReference type="GO" id="GO:0005634">
    <property type="term" value="C:nucleus"/>
    <property type="evidence" value="ECO:0007669"/>
    <property type="project" value="TreeGrafter"/>
</dbReference>
<sequence length="249" mass="28421">MTGDQYIAVIVCDTIIPGFEEFGDFGDLGIKLLQNGGMKLNFKKYHAILEELPSSEDILKIKGFYITGSRSDSFSDDGWILKLIEFIRSIVKIYHKPIVGVCFGAQIINIAFGGKVCRNPQGWEAGIQKIKLNENLSKNFFFKNYFKKNINLIEMHKDYIYSLPDEKYDFINIGSTIYCKIQGIYSLKCKILTVQGHPEFSKQFSNKIIELVFRKTNPELCEKFLEANANSENEGALIGESFVNFLMNE</sequence>
<evidence type="ECO:0000259" key="1">
    <source>
        <dbReference type="Pfam" id="PF00117"/>
    </source>
</evidence>
<dbReference type="InterPro" id="IPR029062">
    <property type="entry name" value="Class_I_gatase-like"/>
</dbReference>